<dbReference type="RefSeq" id="WP_367885820.1">
    <property type="nucleotide sequence ID" value="NZ_CP130612.1"/>
</dbReference>
<keyword evidence="7 11" id="KW-1133">Transmembrane helix</keyword>
<evidence type="ECO:0000256" key="10">
    <source>
        <dbReference type="ARBA" id="ARBA00030775"/>
    </source>
</evidence>
<dbReference type="EMBL" id="CP130613">
    <property type="protein sequence ID" value="WKW15860.1"/>
    <property type="molecule type" value="Genomic_DNA"/>
</dbReference>
<proteinExistence type="inferred from homology"/>
<keyword evidence="5" id="KW-0997">Cell inner membrane</keyword>
<evidence type="ECO:0000256" key="2">
    <source>
        <dbReference type="ARBA" id="ARBA00021549"/>
    </source>
</evidence>
<feature type="domain" description="General secretion pathway GspH" evidence="12">
    <location>
        <begin position="50"/>
        <end position="167"/>
    </location>
</feature>
<comment type="similarity">
    <text evidence="9">Belongs to the GSP H family.</text>
</comment>
<evidence type="ECO:0000313" key="13">
    <source>
        <dbReference type="EMBL" id="WKW12953.1"/>
    </source>
</evidence>
<dbReference type="Proteomes" id="UP001229955">
    <property type="component" value="Chromosome"/>
</dbReference>
<dbReference type="Pfam" id="PF12019">
    <property type="entry name" value="GspH"/>
    <property type="match status" value="1"/>
</dbReference>
<keyword evidence="6 11" id="KW-0812">Transmembrane</keyword>
<dbReference type="GO" id="GO:0015627">
    <property type="term" value="C:type II protein secretion system complex"/>
    <property type="evidence" value="ECO:0007669"/>
    <property type="project" value="InterPro"/>
</dbReference>
<organism evidence="13">
    <name type="scientific">Pseudogemmatithrix spongiicola</name>
    <dbReference type="NCBI Taxonomy" id="3062599"/>
    <lineage>
        <taxon>Bacteria</taxon>
        <taxon>Pseudomonadati</taxon>
        <taxon>Gemmatimonadota</taxon>
        <taxon>Gemmatimonadia</taxon>
        <taxon>Gemmatimonadales</taxon>
        <taxon>Gemmatimonadaceae</taxon>
        <taxon>Pseudogemmatithrix</taxon>
    </lineage>
</organism>
<dbReference type="EMBL" id="CP130612">
    <property type="protein sequence ID" value="WKW12953.1"/>
    <property type="molecule type" value="Genomic_DNA"/>
</dbReference>
<dbReference type="KEGG" id="pspc:Strain318_002263"/>
<evidence type="ECO:0000256" key="5">
    <source>
        <dbReference type="ARBA" id="ARBA00022519"/>
    </source>
</evidence>
<evidence type="ECO:0000256" key="6">
    <source>
        <dbReference type="ARBA" id="ARBA00022692"/>
    </source>
</evidence>
<accession>A0AA49JW44</accession>
<evidence type="ECO:0000313" key="15">
    <source>
        <dbReference type="Proteomes" id="UP001229955"/>
    </source>
</evidence>
<dbReference type="InterPro" id="IPR012902">
    <property type="entry name" value="N_methyl_site"/>
</dbReference>
<feature type="transmembrane region" description="Helical" evidence="11">
    <location>
        <begin position="6"/>
        <end position="29"/>
    </location>
</feature>
<evidence type="ECO:0000259" key="12">
    <source>
        <dbReference type="Pfam" id="PF12019"/>
    </source>
</evidence>
<protein>
    <recommendedName>
        <fullName evidence="2">Type II secretion system protein H</fullName>
    </recommendedName>
    <alternativeName>
        <fullName evidence="10">General secretion pathway protein H</fullName>
    </alternativeName>
</protein>
<name>A0AA49JW44_9BACT</name>
<keyword evidence="15" id="KW-1185">Reference proteome</keyword>
<dbReference type="SUPFAM" id="SSF54523">
    <property type="entry name" value="Pili subunits"/>
    <property type="match status" value="1"/>
</dbReference>
<evidence type="ECO:0000256" key="3">
    <source>
        <dbReference type="ARBA" id="ARBA00022475"/>
    </source>
</evidence>
<dbReference type="Gene3D" id="3.30.700.10">
    <property type="entry name" value="Glycoprotein, Type 4 Pilin"/>
    <property type="match status" value="1"/>
</dbReference>
<evidence type="ECO:0000313" key="14">
    <source>
        <dbReference type="EMBL" id="WKW15860.1"/>
    </source>
</evidence>
<dbReference type="NCBIfam" id="TIGR02532">
    <property type="entry name" value="IV_pilin_GFxxxE"/>
    <property type="match status" value="1"/>
</dbReference>
<evidence type="ECO:0000256" key="11">
    <source>
        <dbReference type="SAM" id="Phobius"/>
    </source>
</evidence>
<dbReference type="InterPro" id="IPR022346">
    <property type="entry name" value="T2SS_GspH"/>
</dbReference>
<dbReference type="GO" id="GO:0015628">
    <property type="term" value="P:protein secretion by the type II secretion system"/>
    <property type="evidence" value="ECO:0007669"/>
    <property type="project" value="InterPro"/>
</dbReference>
<evidence type="ECO:0000256" key="4">
    <source>
        <dbReference type="ARBA" id="ARBA00022481"/>
    </source>
</evidence>
<evidence type="ECO:0000256" key="1">
    <source>
        <dbReference type="ARBA" id="ARBA00004377"/>
    </source>
</evidence>
<sequence>MPRGARPAFTLIELVMVMVMIGLMVAISAPRIDIMGYRANTAIQVVGTTVLAAQRQALTQQHNVIVRFDTANRRLRVHQDRDNDGAVDPGEQLRAVPLGESIVFGLGSAPARGSLTTAITFTLTSNGDPAVTFHRDGSASEAGGFYMTTTRAIAGGDKPEHSRLVVVERATGRSASYRYLGGEWRKVY</sequence>
<dbReference type="AlphaFoldDB" id="A0AA49JW44"/>
<dbReference type="InterPro" id="IPR045584">
    <property type="entry name" value="Pilin-like"/>
</dbReference>
<reference evidence="13" key="1">
    <citation type="submission" date="2023-07" db="EMBL/GenBank/DDBJ databases">
        <authorList>
            <person name="Haufschild T."/>
            <person name="Kallscheuer N."/>
            <person name="Hammer J."/>
            <person name="Kohn T."/>
            <person name="Kabuu M."/>
            <person name="Jogler M."/>
            <person name="Wohfarth N."/>
            <person name="Heuer A."/>
            <person name="Rohde M."/>
            <person name="van Teeseling M.C.F."/>
            <person name="Jogler C."/>
        </authorList>
    </citation>
    <scope>NUCLEOTIDE SEQUENCE</scope>
    <source>
        <strain evidence="13">Strain 138</strain>
        <strain evidence="14">Strain 318</strain>
    </source>
</reference>
<evidence type="ECO:0000256" key="9">
    <source>
        <dbReference type="ARBA" id="ARBA00025772"/>
    </source>
</evidence>
<keyword evidence="4" id="KW-0488">Methylation</keyword>
<keyword evidence="8 11" id="KW-0472">Membrane</keyword>
<gene>
    <name evidence="13" type="ORF">Strain138_002264</name>
    <name evidence="14" type="ORF">Strain318_002263</name>
</gene>
<dbReference type="GO" id="GO:0005886">
    <property type="term" value="C:plasma membrane"/>
    <property type="evidence" value="ECO:0007669"/>
    <property type="project" value="UniProtKB-SubCell"/>
</dbReference>
<evidence type="ECO:0000256" key="7">
    <source>
        <dbReference type="ARBA" id="ARBA00022989"/>
    </source>
</evidence>
<comment type="subcellular location">
    <subcellularLocation>
        <location evidence="1">Cell inner membrane</location>
        <topology evidence="1">Single-pass membrane protein</topology>
    </subcellularLocation>
</comment>
<accession>A0AA49K1Q1</accession>
<evidence type="ECO:0000256" key="8">
    <source>
        <dbReference type="ARBA" id="ARBA00023136"/>
    </source>
</evidence>
<keyword evidence="3" id="KW-1003">Cell membrane</keyword>